<sequence>MRQKSRDSLTPIGESYASLFKRLAQEGMITPLLGHTFNRRSRNFDSNTRCAYYSEAQGHSIEDCRYLKREIEKMIHDGSIMVQKIDSEGSSSHTDMQTSG</sequence>
<organism evidence="1 2">
    <name type="scientific">Capsicum annuum</name>
    <name type="common">Capsicum pepper</name>
    <dbReference type="NCBI Taxonomy" id="4072"/>
    <lineage>
        <taxon>Eukaryota</taxon>
        <taxon>Viridiplantae</taxon>
        <taxon>Streptophyta</taxon>
        <taxon>Embryophyta</taxon>
        <taxon>Tracheophyta</taxon>
        <taxon>Spermatophyta</taxon>
        <taxon>Magnoliopsida</taxon>
        <taxon>eudicotyledons</taxon>
        <taxon>Gunneridae</taxon>
        <taxon>Pentapetalae</taxon>
        <taxon>asterids</taxon>
        <taxon>lamiids</taxon>
        <taxon>Solanales</taxon>
        <taxon>Solanaceae</taxon>
        <taxon>Solanoideae</taxon>
        <taxon>Capsiceae</taxon>
        <taxon>Capsicum</taxon>
    </lineage>
</organism>
<name>A0A2G2XTS6_CAPAN</name>
<proteinExistence type="predicted"/>
<dbReference type="Proteomes" id="UP000222542">
    <property type="component" value="Unassembled WGS sequence"/>
</dbReference>
<dbReference type="AlphaFoldDB" id="A0A2G2XTS6"/>
<evidence type="ECO:0008006" key="3">
    <source>
        <dbReference type="Google" id="ProtNLM"/>
    </source>
</evidence>
<reference evidence="1 2" key="2">
    <citation type="journal article" date="2017" name="Genome Biol.">
        <title>New reference genome sequences of hot pepper reveal the massive evolution of plant disease-resistance genes by retroduplication.</title>
        <authorList>
            <person name="Kim S."/>
            <person name="Park J."/>
            <person name="Yeom S.I."/>
            <person name="Kim Y.M."/>
            <person name="Seo E."/>
            <person name="Kim K.T."/>
            <person name="Kim M.S."/>
            <person name="Lee J.M."/>
            <person name="Cheong K."/>
            <person name="Shin H.S."/>
            <person name="Kim S.B."/>
            <person name="Han K."/>
            <person name="Lee J."/>
            <person name="Park M."/>
            <person name="Lee H.A."/>
            <person name="Lee H.Y."/>
            <person name="Lee Y."/>
            <person name="Oh S."/>
            <person name="Lee J.H."/>
            <person name="Choi E."/>
            <person name="Choi E."/>
            <person name="Lee S.E."/>
            <person name="Jeon J."/>
            <person name="Kim H."/>
            <person name="Choi G."/>
            <person name="Song H."/>
            <person name="Lee J."/>
            <person name="Lee S.C."/>
            <person name="Kwon J.K."/>
            <person name="Lee H.Y."/>
            <person name="Koo N."/>
            <person name="Hong Y."/>
            <person name="Kim R.W."/>
            <person name="Kang W.H."/>
            <person name="Huh J.H."/>
            <person name="Kang B.C."/>
            <person name="Yang T.J."/>
            <person name="Lee Y.H."/>
            <person name="Bennetzen J.L."/>
            <person name="Choi D."/>
        </authorList>
    </citation>
    <scope>NUCLEOTIDE SEQUENCE [LARGE SCALE GENOMIC DNA]</scope>
    <source>
        <strain evidence="2">cv. CM334</strain>
    </source>
</reference>
<dbReference type="STRING" id="4072.A0A2G2XTS6"/>
<keyword evidence="2" id="KW-1185">Reference proteome</keyword>
<gene>
    <name evidence="1" type="ORF">T459_35267</name>
</gene>
<evidence type="ECO:0000313" key="2">
    <source>
        <dbReference type="Proteomes" id="UP000222542"/>
    </source>
</evidence>
<dbReference type="EMBL" id="AYRZ02000561">
    <property type="protein sequence ID" value="PHT60883.1"/>
    <property type="molecule type" value="Genomic_DNA"/>
</dbReference>
<evidence type="ECO:0000313" key="1">
    <source>
        <dbReference type="EMBL" id="PHT60883.1"/>
    </source>
</evidence>
<dbReference type="PANTHER" id="PTHR32108:SF9">
    <property type="entry name" value="REVERSE TRANSCRIPTASE RNASE H-LIKE DOMAIN-CONTAINING PROTEIN"/>
    <property type="match status" value="1"/>
</dbReference>
<reference evidence="1 2" key="1">
    <citation type="journal article" date="2014" name="Nat. Genet.">
        <title>Genome sequence of the hot pepper provides insights into the evolution of pungency in Capsicum species.</title>
        <authorList>
            <person name="Kim S."/>
            <person name="Park M."/>
            <person name="Yeom S.I."/>
            <person name="Kim Y.M."/>
            <person name="Lee J.M."/>
            <person name="Lee H.A."/>
            <person name="Seo E."/>
            <person name="Choi J."/>
            <person name="Cheong K."/>
            <person name="Kim K.T."/>
            <person name="Jung K."/>
            <person name="Lee G.W."/>
            <person name="Oh S.K."/>
            <person name="Bae C."/>
            <person name="Kim S.B."/>
            <person name="Lee H.Y."/>
            <person name="Kim S.Y."/>
            <person name="Kim M.S."/>
            <person name="Kang B.C."/>
            <person name="Jo Y.D."/>
            <person name="Yang H.B."/>
            <person name="Jeong H.J."/>
            <person name="Kang W.H."/>
            <person name="Kwon J.K."/>
            <person name="Shin C."/>
            <person name="Lim J.Y."/>
            <person name="Park J.H."/>
            <person name="Huh J.H."/>
            <person name="Kim J.S."/>
            <person name="Kim B.D."/>
            <person name="Cohen O."/>
            <person name="Paran I."/>
            <person name="Suh M.C."/>
            <person name="Lee S.B."/>
            <person name="Kim Y.K."/>
            <person name="Shin Y."/>
            <person name="Noh S.J."/>
            <person name="Park J."/>
            <person name="Seo Y.S."/>
            <person name="Kwon S.Y."/>
            <person name="Kim H.A."/>
            <person name="Park J.M."/>
            <person name="Kim H.J."/>
            <person name="Choi S.B."/>
            <person name="Bosland P.W."/>
            <person name="Reeves G."/>
            <person name="Jo S.H."/>
            <person name="Lee B.W."/>
            <person name="Cho H.T."/>
            <person name="Choi H.S."/>
            <person name="Lee M.S."/>
            <person name="Yu Y."/>
            <person name="Do Choi Y."/>
            <person name="Park B.S."/>
            <person name="van Deynze A."/>
            <person name="Ashrafi H."/>
            <person name="Hill T."/>
            <person name="Kim W.T."/>
            <person name="Pai H.S."/>
            <person name="Ahn H.K."/>
            <person name="Yeam I."/>
            <person name="Giovannoni J.J."/>
            <person name="Rose J.K."/>
            <person name="Sorensen I."/>
            <person name="Lee S.J."/>
            <person name="Kim R.W."/>
            <person name="Choi I.Y."/>
            <person name="Choi B.S."/>
            <person name="Lim J.S."/>
            <person name="Lee Y.H."/>
            <person name="Choi D."/>
        </authorList>
    </citation>
    <scope>NUCLEOTIDE SEQUENCE [LARGE SCALE GENOMIC DNA]</scope>
    <source>
        <strain evidence="2">cv. CM334</strain>
    </source>
</reference>
<dbReference type="Gramene" id="PHT60883">
    <property type="protein sequence ID" value="PHT60883"/>
    <property type="gene ID" value="T459_35267"/>
</dbReference>
<accession>A0A2G2XTS6</accession>
<protein>
    <recommendedName>
        <fullName evidence="3">Retrotransposon gag domain-containing protein</fullName>
    </recommendedName>
</protein>
<dbReference type="PANTHER" id="PTHR32108">
    <property type="entry name" value="DNA-DIRECTED RNA POLYMERASE SUBUNIT ALPHA"/>
    <property type="match status" value="1"/>
</dbReference>
<comment type="caution">
    <text evidence="1">The sequence shown here is derived from an EMBL/GenBank/DDBJ whole genome shotgun (WGS) entry which is preliminary data.</text>
</comment>